<sequence>MTDALPQLYLISPPQIDAAFASVLSRILDAEAVACVRLQLATRDEDTLIRACDALRVVTEPRDVALVVSDHWKLAERAGLDGVHLSDGARQVKKARADLGSDAIVGAFCGASRHDGITAGEMGADYVAFGPVGGPDLGDTQAQDDLFQWWSEMIEVPVVAEGGLDEAAAVRLAASTDFIALGEELWIAPDPLERLRAILREIPSQSGD</sequence>
<gene>
    <name evidence="4" type="primary">thiE_1</name>
    <name evidence="4" type="ORF">PAA8504_00024</name>
</gene>
<comment type="pathway">
    <text evidence="1">Cofactor biosynthesis; thiamine diphosphate biosynthesis.</text>
</comment>
<dbReference type="SUPFAM" id="SSF51391">
    <property type="entry name" value="Thiamin phosphate synthase"/>
    <property type="match status" value="1"/>
</dbReference>
<dbReference type="EMBL" id="ONZF01000001">
    <property type="protein sequence ID" value="SPJ22236.1"/>
    <property type="molecule type" value="Genomic_DNA"/>
</dbReference>
<dbReference type="RefSeq" id="WP_108892153.1">
    <property type="nucleotide sequence ID" value="NZ_ONZF01000001.1"/>
</dbReference>
<dbReference type="OrthoDB" id="7159061at2"/>
<dbReference type="Gene3D" id="3.20.20.70">
    <property type="entry name" value="Aldolase class I"/>
    <property type="match status" value="1"/>
</dbReference>
<dbReference type="Proteomes" id="UP000244912">
    <property type="component" value="Unassembled WGS sequence"/>
</dbReference>
<evidence type="ECO:0000313" key="5">
    <source>
        <dbReference type="Proteomes" id="UP000244912"/>
    </source>
</evidence>
<dbReference type="GO" id="GO:0005737">
    <property type="term" value="C:cytoplasm"/>
    <property type="evidence" value="ECO:0007669"/>
    <property type="project" value="TreeGrafter"/>
</dbReference>
<dbReference type="AlphaFoldDB" id="A0A2R8BQ67"/>
<dbReference type="PANTHER" id="PTHR20857:SF15">
    <property type="entry name" value="THIAMINE-PHOSPHATE SYNTHASE"/>
    <property type="match status" value="1"/>
</dbReference>
<protein>
    <submittedName>
        <fullName evidence="4">Thiamine-phosphate synthase</fullName>
        <ecNumber evidence="4">2.5.1.3</ecNumber>
    </submittedName>
</protein>
<dbReference type="GO" id="GO:0009228">
    <property type="term" value="P:thiamine biosynthetic process"/>
    <property type="evidence" value="ECO:0007669"/>
    <property type="project" value="UniProtKB-KW"/>
</dbReference>
<evidence type="ECO:0000313" key="4">
    <source>
        <dbReference type="EMBL" id="SPJ22236.1"/>
    </source>
</evidence>
<evidence type="ECO:0000259" key="3">
    <source>
        <dbReference type="Pfam" id="PF02581"/>
    </source>
</evidence>
<feature type="domain" description="Thiamine phosphate synthase/TenI" evidence="3">
    <location>
        <begin position="8"/>
        <end position="181"/>
    </location>
</feature>
<dbReference type="PANTHER" id="PTHR20857">
    <property type="entry name" value="THIAMINE-PHOSPHATE PYROPHOSPHORYLASE"/>
    <property type="match status" value="1"/>
</dbReference>
<dbReference type="CDD" id="cd00564">
    <property type="entry name" value="TMP_TenI"/>
    <property type="match status" value="1"/>
</dbReference>
<dbReference type="GO" id="GO:0004789">
    <property type="term" value="F:thiamine-phosphate diphosphorylase activity"/>
    <property type="evidence" value="ECO:0007669"/>
    <property type="project" value="UniProtKB-EC"/>
</dbReference>
<proteinExistence type="predicted"/>
<dbReference type="InterPro" id="IPR036206">
    <property type="entry name" value="ThiamineP_synth_sf"/>
</dbReference>
<dbReference type="Pfam" id="PF02581">
    <property type="entry name" value="TMP-TENI"/>
    <property type="match status" value="1"/>
</dbReference>
<evidence type="ECO:0000256" key="1">
    <source>
        <dbReference type="ARBA" id="ARBA00004948"/>
    </source>
</evidence>
<accession>A0A2R8BQ67</accession>
<keyword evidence="4" id="KW-0808">Transferase</keyword>
<dbReference type="EC" id="2.5.1.3" evidence="4"/>
<dbReference type="InterPro" id="IPR022998">
    <property type="entry name" value="ThiamineP_synth_TenI"/>
</dbReference>
<name>A0A2R8BQ67_9RHOB</name>
<evidence type="ECO:0000256" key="2">
    <source>
        <dbReference type="ARBA" id="ARBA00022977"/>
    </source>
</evidence>
<dbReference type="InterPro" id="IPR013785">
    <property type="entry name" value="Aldolase_TIM"/>
</dbReference>
<organism evidence="4 5">
    <name type="scientific">Palleronia abyssalis</name>
    <dbReference type="NCBI Taxonomy" id="1501240"/>
    <lineage>
        <taxon>Bacteria</taxon>
        <taxon>Pseudomonadati</taxon>
        <taxon>Pseudomonadota</taxon>
        <taxon>Alphaproteobacteria</taxon>
        <taxon>Rhodobacterales</taxon>
        <taxon>Roseobacteraceae</taxon>
        <taxon>Palleronia</taxon>
    </lineage>
</organism>
<reference evidence="4 5" key="1">
    <citation type="submission" date="2018-03" db="EMBL/GenBank/DDBJ databases">
        <authorList>
            <person name="Keele B.F."/>
        </authorList>
    </citation>
    <scope>NUCLEOTIDE SEQUENCE [LARGE SCALE GENOMIC DNA]</scope>
    <source>
        <strain evidence="4 5">CECT 8504</strain>
    </source>
</reference>
<keyword evidence="5" id="KW-1185">Reference proteome</keyword>
<keyword evidence="2" id="KW-0784">Thiamine biosynthesis</keyword>